<comment type="caution">
    <text evidence="2">The sequence shown here is derived from an EMBL/GenBank/DDBJ whole genome shotgun (WGS) entry which is preliminary data.</text>
</comment>
<keyword evidence="3" id="KW-1185">Reference proteome</keyword>
<dbReference type="SUPFAM" id="SSF48452">
    <property type="entry name" value="TPR-like"/>
    <property type="match status" value="4"/>
</dbReference>
<feature type="repeat" description="TPR" evidence="1">
    <location>
        <begin position="216"/>
        <end position="249"/>
    </location>
</feature>
<evidence type="ECO:0000313" key="3">
    <source>
        <dbReference type="Proteomes" id="UP000619761"/>
    </source>
</evidence>
<dbReference type="RefSeq" id="WP_189419879.1">
    <property type="nucleotide sequence ID" value="NZ_BMYZ01000003.1"/>
</dbReference>
<gene>
    <name evidence="2" type="ORF">GCM10011613_28880</name>
</gene>
<dbReference type="Proteomes" id="UP000619761">
    <property type="component" value="Unassembled WGS sequence"/>
</dbReference>
<dbReference type="Gene3D" id="1.25.40.10">
    <property type="entry name" value="Tetratricopeptide repeat domain"/>
    <property type="match status" value="5"/>
</dbReference>
<evidence type="ECO:0008006" key="4">
    <source>
        <dbReference type="Google" id="ProtNLM"/>
    </source>
</evidence>
<keyword evidence="1" id="KW-0802">TPR repeat</keyword>
<name>A0ABQ3B7H1_9GAMM</name>
<organism evidence="2 3">
    <name type="scientific">Cellvibrio zantedeschiae</name>
    <dbReference type="NCBI Taxonomy" id="1237077"/>
    <lineage>
        <taxon>Bacteria</taxon>
        <taxon>Pseudomonadati</taxon>
        <taxon>Pseudomonadota</taxon>
        <taxon>Gammaproteobacteria</taxon>
        <taxon>Cellvibrionales</taxon>
        <taxon>Cellvibrionaceae</taxon>
        <taxon>Cellvibrio</taxon>
    </lineage>
</organism>
<sequence>MNLFKYFSNSKSLSRAYKGLLLIAVISGSLQLAGCNGDKAASKEEVSRFVKSAETYRDQGQFRAAMLEAKNAIQKNSADPQGYIVLGKIYIELGGYPAAISLLEPAQKKMPELALVLSEAYVSSKKYRSALNVLADYKPVSDDVNTLAKKQILIARSNIYLGDKQGYEKAVQELKQIDGNNIEISILEIEALTAAGSQEAVEGKVKDLMALPHQDVKTLMFLGDVALRQNDSAKAEDYYTKALGLLPKTDVFTANKLIVLRQLTESLIRQGKSGEAYRYQKIMAEANPESHAAQEKFNDAMELFRQGKFAEAEKSLKELREQFPEDKNTAMLLGMVEYQKGQDKKAIELFDQYIDPETTTSPIIQAAALAKFRSNKMDEAILLLKKSSDSQPDNPEILSTYGLALLQKDPTSTEGQKALEKSLALNPKQQRLRLALAKRDFAMNNNALGLGQLQKAYAEEPLDLLIQQAYFKALFAEGKNDVVKSEIAQFQKNYPDNSRGYFLDGWFKFVQKNYPEAQRAFEKSLAMKENREKNLSYAGLAEIYKVLDQPQKAAALWQEFLTEDPSQINAYPEWLQVMQKLNRSKEAISFLTTLESKTDKWQPSVVLAQVLFTQGQVADSIKHIEIGLERSGKSEQIKQIAAGLYQQYGLVLFRENKPAEAKSYVLKALSFSPENMNFLASLIELEIAQKNIAEAQKVLDQFSSSKDVAAERDYLQALIRAAEGKSEDALALYKSSWSKKPMEITAKAIYEYYQKTNQTDLVYSFAKEWSTKIPNSAHSALMMAVDAQQKNDPASAIKWYEKSVELAPNTPVSLNNLAWLYYEQKNPKALELAARAYKLEPNNPAIMDTYGWILVEGNQVTEGHEILERAASLAPANKEIQDHLAAAKKRLKK</sequence>
<dbReference type="Pfam" id="PF13432">
    <property type="entry name" value="TPR_16"/>
    <property type="match status" value="1"/>
</dbReference>
<feature type="repeat" description="TPR" evidence="1">
    <location>
        <begin position="642"/>
        <end position="675"/>
    </location>
</feature>
<proteinExistence type="predicted"/>
<dbReference type="Pfam" id="PF13181">
    <property type="entry name" value="TPR_8"/>
    <property type="match status" value="3"/>
</dbReference>
<dbReference type="SMART" id="SM00028">
    <property type="entry name" value="TPR"/>
    <property type="match status" value="11"/>
</dbReference>
<dbReference type="InterPro" id="IPR011990">
    <property type="entry name" value="TPR-like_helical_dom_sf"/>
</dbReference>
<dbReference type="PROSITE" id="PS50005">
    <property type="entry name" value="TPR"/>
    <property type="match status" value="2"/>
</dbReference>
<dbReference type="InterPro" id="IPR019734">
    <property type="entry name" value="TPR_rpt"/>
</dbReference>
<reference evidence="3" key="1">
    <citation type="journal article" date="2019" name="Int. J. Syst. Evol. Microbiol.">
        <title>The Global Catalogue of Microorganisms (GCM) 10K type strain sequencing project: providing services to taxonomists for standard genome sequencing and annotation.</title>
        <authorList>
            <consortium name="The Broad Institute Genomics Platform"/>
            <consortium name="The Broad Institute Genome Sequencing Center for Infectious Disease"/>
            <person name="Wu L."/>
            <person name="Ma J."/>
        </authorList>
    </citation>
    <scope>NUCLEOTIDE SEQUENCE [LARGE SCALE GENOMIC DNA]</scope>
    <source>
        <strain evidence="3">KCTC 32239</strain>
    </source>
</reference>
<accession>A0ABQ3B7H1</accession>
<evidence type="ECO:0000313" key="2">
    <source>
        <dbReference type="EMBL" id="GGY82336.1"/>
    </source>
</evidence>
<dbReference type="EMBL" id="BMYZ01000003">
    <property type="protein sequence ID" value="GGY82336.1"/>
    <property type="molecule type" value="Genomic_DNA"/>
</dbReference>
<protein>
    <recommendedName>
        <fullName evidence="4">PEP-CTERM system TPR-repeat protein PrsT</fullName>
    </recommendedName>
</protein>
<dbReference type="PANTHER" id="PTHR12558:SF13">
    <property type="entry name" value="CELL DIVISION CYCLE PROTEIN 27 HOMOLOG"/>
    <property type="match status" value="1"/>
</dbReference>
<evidence type="ECO:0000256" key="1">
    <source>
        <dbReference type="PROSITE-ProRule" id="PRU00339"/>
    </source>
</evidence>
<dbReference type="PANTHER" id="PTHR12558">
    <property type="entry name" value="CELL DIVISION CYCLE 16,23,27"/>
    <property type="match status" value="1"/>
</dbReference>